<dbReference type="RefSeq" id="WP_289164851.1">
    <property type="nucleotide sequence ID" value="NZ_JASZZN010000013.1"/>
</dbReference>
<dbReference type="EMBL" id="JASZZN010000013">
    <property type="protein sequence ID" value="MDM4017393.1"/>
    <property type="molecule type" value="Genomic_DNA"/>
</dbReference>
<sequence>MFTTLLVAGTIATAVSLSTTRLRMITGEAERMAALRLAESEIQRTLQSLNNDSRWRETLVSGQVNGWLNAESFCGHAHSTTAFLVRDPDGDLSDNAFDEVDLIAQGNVGRAKSAVGARLTNAGSPLGLLKRGITVRHDLRLHAANLSSQHPVEIGGHCLTSSQGRIVTTTLHCDGFVTAERFADLEADEIRSPTFNLVDRHIELGTEILIGQLPLRDGIRSIYGVVLSANENPFGDLNKYGHYWIDAGGGSVTIASARIAGTLAITNASRVTISDAVCWETHGAILVTDAPVFLTAIAPMLDEFAIGANFNPPSTPYRGFDFNTTTFDRIPTSLRGVIYSSRSITVTETTDGQPLRITGSVVAENLDLWGDLSVEPFDELLDDVPIGLIDPTHLRIKPGTFYRTETF</sequence>
<reference evidence="1 2" key="1">
    <citation type="submission" date="2023-06" db="EMBL/GenBank/DDBJ databases">
        <title>Roseiconus lacunae JC819 isolated from Gulf of Mannar region, Tamil Nadu.</title>
        <authorList>
            <person name="Pk S."/>
            <person name="Ch S."/>
            <person name="Ch V.R."/>
        </authorList>
    </citation>
    <scope>NUCLEOTIDE SEQUENCE [LARGE SCALE GENOMIC DNA]</scope>
    <source>
        <strain evidence="1 2">JC819</strain>
    </source>
</reference>
<proteinExistence type="predicted"/>
<evidence type="ECO:0000313" key="1">
    <source>
        <dbReference type="EMBL" id="MDM4017393.1"/>
    </source>
</evidence>
<protein>
    <submittedName>
        <fullName evidence="1">Uncharacterized protein</fullName>
    </submittedName>
</protein>
<comment type="caution">
    <text evidence="1">The sequence shown here is derived from an EMBL/GenBank/DDBJ whole genome shotgun (WGS) entry which is preliminary data.</text>
</comment>
<name>A0ABT7PM45_9BACT</name>
<organism evidence="1 2">
    <name type="scientific">Roseiconus lacunae</name>
    <dbReference type="NCBI Taxonomy" id="2605694"/>
    <lineage>
        <taxon>Bacteria</taxon>
        <taxon>Pseudomonadati</taxon>
        <taxon>Planctomycetota</taxon>
        <taxon>Planctomycetia</taxon>
        <taxon>Pirellulales</taxon>
        <taxon>Pirellulaceae</taxon>
        <taxon>Roseiconus</taxon>
    </lineage>
</organism>
<evidence type="ECO:0000313" key="2">
    <source>
        <dbReference type="Proteomes" id="UP001239462"/>
    </source>
</evidence>
<dbReference type="Proteomes" id="UP001239462">
    <property type="component" value="Unassembled WGS sequence"/>
</dbReference>
<gene>
    <name evidence="1" type="ORF">QTN89_18235</name>
</gene>
<accession>A0ABT7PM45</accession>
<keyword evidence="2" id="KW-1185">Reference proteome</keyword>